<sequence>MTKDTTVMRIQRKQRKRITKMSWSFQTTTEQTLKQKTMRSELRKMLESKMRSKMKHNRMRSEKRPQEVIQNRRRLKVIIQR</sequence>
<feature type="region of interest" description="Disordered" evidence="1">
    <location>
        <begin position="50"/>
        <end position="81"/>
    </location>
</feature>
<dbReference type="Proteomes" id="UP000596742">
    <property type="component" value="Unassembled WGS sequence"/>
</dbReference>
<evidence type="ECO:0000313" key="2">
    <source>
        <dbReference type="EMBL" id="VDI30752.1"/>
    </source>
</evidence>
<accession>A0A8B6E726</accession>
<name>A0A8B6E726_MYTGA</name>
<gene>
    <name evidence="2" type="ORF">MGAL_10B010410</name>
</gene>
<feature type="compositionally biased region" description="Basic residues" evidence="1">
    <location>
        <begin position="71"/>
        <end position="81"/>
    </location>
</feature>
<comment type="caution">
    <text evidence="2">The sequence shown here is derived from an EMBL/GenBank/DDBJ whole genome shotgun (WGS) entry which is preliminary data.</text>
</comment>
<reference evidence="2" key="1">
    <citation type="submission" date="2018-11" db="EMBL/GenBank/DDBJ databases">
        <authorList>
            <person name="Alioto T."/>
            <person name="Alioto T."/>
        </authorList>
    </citation>
    <scope>NUCLEOTIDE SEQUENCE</scope>
</reference>
<organism evidence="2 3">
    <name type="scientific">Mytilus galloprovincialis</name>
    <name type="common">Mediterranean mussel</name>
    <dbReference type="NCBI Taxonomy" id="29158"/>
    <lineage>
        <taxon>Eukaryota</taxon>
        <taxon>Metazoa</taxon>
        <taxon>Spiralia</taxon>
        <taxon>Lophotrochozoa</taxon>
        <taxon>Mollusca</taxon>
        <taxon>Bivalvia</taxon>
        <taxon>Autobranchia</taxon>
        <taxon>Pteriomorphia</taxon>
        <taxon>Mytilida</taxon>
        <taxon>Mytiloidea</taxon>
        <taxon>Mytilidae</taxon>
        <taxon>Mytilinae</taxon>
        <taxon>Mytilus</taxon>
    </lineage>
</organism>
<proteinExistence type="predicted"/>
<keyword evidence="3" id="KW-1185">Reference proteome</keyword>
<dbReference type="EMBL" id="UYJE01004722">
    <property type="protein sequence ID" value="VDI30752.1"/>
    <property type="molecule type" value="Genomic_DNA"/>
</dbReference>
<dbReference type="AlphaFoldDB" id="A0A8B6E726"/>
<evidence type="ECO:0000256" key="1">
    <source>
        <dbReference type="SAM" id="MobiDB-lite"/>
    </source>
</evidence>
<protein>
    <submittedName>
        <fullName evidence="2">Uncharacterized protein</fullName>
    </submittedName>
</protein>
<evidence type="ECO:0000313" key="3">
    <source>
        <dbReference type="Proteomes" id="UP000596742"/>
    </source>
</evidence>